<dbReference type="Proteomes" id="UP000001396">
    <property type="component" value="Unassembled WGS sequence"/>
</dbReference>
<dbReference type="RefSeq" id="XP_020435493.1">
    <property type="nucleotide sequence ID" value="XM_020575079.1"/>
</dbReference>
<keyword evidence="4" id="KW-0472">Membrane</keyword>
<dbReference type="InterPro" id="IPR013525">
    <property type="entry name" value="ABC2_TM"/>
</dbReference>
<comment type="subcellular location">
    <subcellularLocation>
        <location evidence="1">Membrane</location>
        <topology evidence="1">Multi-pass membrane protein</topology>
    </subcellularLocation>
</comment>
<keyword evidence="3" id="KW-1133">Transmembrane helix</keyword>
<accession>D3B678</accession>
<dbReference type="STRING" id="670386.D3B678"/>
<feature type="domain" description="ABC-2 type transporter transmembrane" evidence="5">
    <location>
        <begin position="4"/>
        <end position="57"/>
    </location>
</feature>
<dbReference type="InParanoid" id="D3B678"/>
<protein>
    <recommendedName>
        <fullName evidence="5">ABC-2 type transporter transmembrane domain-containing protein</fullName>
    </recommendedName>
</protein>
<dbReference type="Pfam" id="PF01061">
    <property type="entry name" value="ABC2_membrane"/>
    <property type="match status" value="1"/>
</dbReference>
<keyword evidence="7" id="KW-1185">Reference proteome</keyword>
<evidence type="ECO:0000256" key="2">
    <source>
        <dbReference type="ARBA" id="ARBA00022692"/>
    </source>
</evidence>
<evidence type="ECO:0000313" key="7">
    <source>
        <dbReference type="Proteomes" id="UP000001396"/>
    </source>
</evidence>
<proteinExistence type="predicted"/>
<evidence type="ECO:0000313" key="6">
    <source>
        <dbReference type="EMBL" id="EFA83376.1"/>
    </source>
</evidence>
<evidence type="ECO:0000256" key="3">
    <source>
        <dbReference type="ARBA" id="ARBA00022989"/>
    </source>
</evidence>
<organism evidence="6 7">
    <name type="scientific">Heterostelium pallidum (strain ATCC 26659 / Pp 5 / PN500)</name>
    <name type="common">Cellular slime mold</name>
    <name type="synonym">Polysphondylium pallidum</name>
    <dbReference type="NCBI Taxonomy" id="670386"/>
    <lineage>
        <taxon>Eukaryota</taxon>
        <taxon>Amoebozoa</taxon>
        <taxon>Evosea</taxon>
        <taxon>Eumycetozoa</taxon>
        <taxon>Dictyostelia</taxon>
        <taxon>Acytosteliales</taxon>
        <taxon>Acytosteliaceae</taxon>
        <taxon>Heterostelium</taxon>
    </lineage>
</organism>
<dbReference type="AlphaFoldDB" id="D3B678"/>
<keyword evidence="2" id="KW-0812">Transmembrane</keyword>
<sequence length="146" mass="16614">MTLSMDITFAVGATVIITNQLFSGFFVRTDSLPKSFGWIHHIDYSFYAFRGLLINEFDYKELPCNPLNPLETVEGRCPTGTEFLINYDITNGNKYHDLGHLSIFTFWDDLSSSSSVETTKQQQLSNHHGDINLLYAVTLYPSFVTK</sequence>
<gene>
    <name evidence="6" type="ORF">PPL_04169</name>
</gene>
<reference evidence="6 7" key="1">
    <citation type="journal article" date="2011" name="Genome Res.">
        <title>Phylogeny-wide analysis of social amoeba genomes highlights ancient origins for complex intercellular communication.</title>
        <authorList>
            <person name="Heidel A.J."/>
            <person name="Lawal H.M."/>
            <person name="Felder M."/>
            <person name="Schilde C."/>
            <person name="Helps N.R."/>
            <person name="Tunggal B."/>
            <person name="Rivero F."/>
            <person name="John U."/>
            <person name="Schleicher M."/>
            <person name="Eichinger L."/>
            <person name="Platzer M."/>
            <person name="Noegel A.A."/>
            <person name="Schaap P."/>
            <person name="Gloeckner G."/>
        </authorList>
    </citation>
    <scope>NUCLEOTIDE SEQUENCE [LARGE SCALE GENOMIC DNA]</scope>
    <source>
        <strain evidence="7">ATCC 26659 / Pp 5 / PN500</strain>
    </source>
</reference>
<evidence type="ECO:0000256" key="1">
    <source>
        <dbReference type="ARBA" id="ARBA00004141"/>
    </source>
</evidence>
<dbReference type="GeneID" id="31359656"/>
<comment type="caution">
    <text evidence="6">The sequence shown here is derived from an EMBL/GenBank/DDBJ whole genome shotgun (WGS) entry which is preliminary data.</text>
</comment>
<name>D3B678_HETP5</name>
<dbReference type="EMBL" id="ADBJ01000017">
    <property type="protein sequence ID" value="EFA83376.1"/>
    <property type="molecule type" value="Genomic_DNA"/>
</dbReference>
<evidence type="ECO:0000259" key="5">
    <source>
        <dbReference type="Pfam" id="PF01061"/>
    </source>
</evidence>
<dbReference type="GO" id="GO:0140359">
    <property type="term" value="F:ABC-type transporter activity"/>
    <property type="evidence" value="ECO:0007669"/>
    <property type="project" value="InterPro"/>
</dbReference>
<dbReference type="GO" id="GO:0016020">
    <property type="term" value="C:membrane"/>
    <property type="evidence" value="ECO:0007669"/>
    <property type="project" value="UniProtKB-SubCell"/>
</dbReference>
<evidence type="ECO:0000256" key="4">
    <source>
        <dbReference type="ARBA" id="ARBA00023136"/>
    </source>
</evidence>